<accession>A0A0D6MNN1</accession>
<comment type="caution">
    <text evidence="1">The sequence shown here is derived from an EMBL/GenBank/DDBJ whole genome shotgun (WGS) entry which is preliminary data.</text>
</comment>
<evidence type="ECO:0000313" key="2">
    <source>
        <dbReference type="Proteomes" id="UP000032679"/>
    </source>
</evidence>
<name>A0A0D6MNN1_9PROT</name>
<dbReference type="EMBL" id="BALE01000033">
    <property type="protein sequence ID" value="GAN54893.1"/>
    <property type="molecule type" value="Genomic_DNA"/>
</dbReference>
<dbReference type="Proteomes" id="UP000032679">
    <property type="component" value="Unassembled WGS sequence"/>
</dbReference>
<protein>
    <submittedName>
        <fullName evidence="1">Uncharacterized protein</fullName>
    </submittedName>
</protein>
<dbReference type="AlphaFoldDB" id="A0A0D6MNN1"/>
<gene>
    <name evidence="1" type="ORF">Tasa_033_007</name>
</gene>
<reference evidence="1 2" key="1">
    <citation type="submission" date="2012-10" db="EMBL/GenBank/DDBJ databases">
        <title>Genome sequencing of Tanticharoenia sakaeratensis NBRC 103193.</title>
        <authorList>
            <person name="Azuma Y."/>
            <person name="Hadano H."/>
            <person name="Hirakawa H."/>
            <person name="Matsushita K."/>
        </authorList>
    </citation>
    <scope>NUCLEOTIDE SEQUENCE [LARGE SCALE GENOMIC DNA]</scope>
    <source>
        <strain evidence="1 2">NBRC 103193</strain>
    </source>
</reference>
<sequence>MPHPNSAFRSLYEAIGEFVCEFANMELGIKTSCVKYINSSNDNINIIMQNMTLDKSCDLLRDCYKFNNEDIPYEISDVLNQTRKIAVMRNKILHNGFVPSNGKFINRKFLLMPFREKYTEEAVSELDINHMILDIKTIVRFLSIIQYYSPPRFVGVPVEPPSRDWMKSFQLPSQSPWHYK</sequence>
<evidence type="ECO:0000313" key="1">
    <source>
        <dbReference type="EMBL" id="GAN54893.1"/>
    </source>
</evidence>
<dbReference type="RefSeq" id="WP_148505957.1">
    <property type="nucleotide sequence ID" value="NZ_BALE01000033.1"/>
</dbReference>
<organism evidence="1 2">
    <name type="scientific">Tanticharoenia sakaeratensis NBRC 103193</name>
    <dbReference type="NCBI Taxonomy" id="1231623"/>
    <lineage>
        <taxon>Bacteria</taxon>
        <taxon>Pseudomonadati</taxon>
        <taxon>Pseudomonadota</taxon>
        <taxon>Alphaproteobacteria</taxon>
        <taxon>Acetobacterales</taxon>
        <taxon>Acetobacteraceae</taxon>
        <taxon>Tanticharoenia</taxon>
    </lineage>
</organism>
<proteinExistence type="predicted"/>
<keyword evidence="2" id="KW-1185">Reference proteome</keyword>